<feature type="binding site" evidence="10">
    <location>
        <position position="169"/>
    </location>
    <ligand>
        <name>Zn(2+)</name>
        <dbReference type="ChEBI" id="CHEBI:29105"/>
    </ligand>
</feature>
<dbReference type="InterPro" id="IPR035461">
    <property type="entry name" value="GmhA/DiaA"/>
</dbReference>
<comment type="catalytic activity">
    <reaction evidence="1 10">
        <text>2 D-sedoheptulose 7-phosphate = D-glycero-alpha-D-manno-heptose 7-phosphate + D-glycero-beta-D-manno-heptose 7-phosphate</text>
        <dbReference type="Rhea" id="RHEA:27489"/>
        <dbReference type="ChEBI" id="CHEBI:57483"/>
        <dbReference type="ChEBI" id="CHEBI:60203"/>
        <dbReference type="ChEBI" id="CHEBI:60204"/>
        <dbReference type="EC" id="5.3.1.28"/>
    </reaction>
</comment>
<dbReference type="PANTHER" id="PTHR30390">
    <property type="entry name" value="SEDOHEPTULOSE 7-PHOSPHATE ISOMERASE / DNAA INITIATOR-ASSOCIATING FACTOR FOR REPLICATION INITIATION"/>
    <property type="match status" value="1"/>
</dbReference>
<feature type="binding site" evidence="10">
    <location>
        <begin position="117"/>
        <end position="119"/>
    </location>
    <ligand>
        <name>substrate</name>
    </ligand>
</feature>
<dbReference type="EMBL" id="JBHLZN010000002">
    <property type="protein sequence ID" value="MFB9886429.1"/>
    <property type="molecule type" value="Genomic_DNA"/>
</dbReference>
<keyword evidence="13" id="KW-1185">Reference proteome</keyword>
<proteinExistence type="inferred from homology"/>
<dbReference type="Proteomes" id="UP001589628">
    <property type="component" value="Unassembled WGS sequence"/>
</dbReference>
<accession>A0ABV5ZD30</accession>
<dbReference type="PANTHER" id="PTHR30390:SF6">
    <property type="entry name" value="DNAA INITIATOR-ASSOCIATING PROTEIN DIAA"/>
    <property type="match status" value="1"/>
</dbReference>
<evidence type="ECO:0000256" key="7">
    <source>
        <dbReference type="ARBA" id="ARBA00022833"/>
    </source>
</evidence>
<evidence type="ECO:0000256" key="2">
    <source>
        <dbReference type="ARBA" id="ARBA00003172"/>
    </source>
</evidence>
<dbReference type="InterPro" id="IPR004515">
    <property type="entry name" value="Phosphoheptose_Isoase"/>
</dbReference>
<dbReference type="EC" id="5.3.1.28" evidence="10"/>
<keyword evidence="7 10" id="KW-0862">Zinc</keyword>
<evidence type="ECO:0000256" key="10">
    <source>
        <dbReference type="HAMAP-Rule" id="MF_00067"/>
    </source>
</evidence>
<keyword evidence="9 10" id="KW-0119">Carbohydrate metabolism</keyword>
<dbReference type="HAMAP" id="MF_00067">
    <property type="entry name" value="GmhA"/>
    <property type="match status" value="1"/>
</dbReference>
<comment type="subunit">
    <text evidence="10">Homotetramer.</text>
</comment>
<evidence type="ECO:0000259" key="11">
    <source>
        <dbReference type="PROSITE" id="PS51464"/>
    </source>
</evidence>
<name>A0ABV5ZD30_9GAMM</name>
<comment type="miscellaneous">
    <text evidence="10">The reaction produces a racemic mixture of D-glycero-alpha-D-manno-heptose 7-phosphate and D-glycero-beta-D-manno-heptose 7-phosphate.</text>
</comment>
<evidence type="ECO:0000256" key="6">
    <source>
        <dbReference type="ARBA" id="ARBA00022723"/>
    </source>
</evidence>
<dbReference type="Gene3D" id="3.40.50.10490">
    <property type="entry name" value="Glucose-6-phosphate isomerase like protein, domain 1"/>
    <property type="match status" value="1"/>
</dbReference>
<evidence type="ECO:0000256" key="3">
    <source>
        <dbReference type="ARBA" id="ARBA00004496"/>
    </source>
</evidence>
<dbReference type="PROSITE" id="PS51464">
    <property type="entry name" value="SIS"/>
    <property type="match status" value="1"/>
</dbReference>
<sequence>MSASTFHATLTRHLQVFNQLSSLEPQVLELADRVEACLAQGGKLIFMGNGGSAADCQHLAAEFVVRYKAERRPLGAIALTVDTSILTAHSNDYSYDSVFTRQIQALARPQDLVIGLSTSGNSANVIDGIRAAKELGCFTYAWTGESGGKLLALADVTLRMPSNETARIQEAHMLIGHWVCEEMDSRLAG</sequence>
<comment type="similarity">
    <text evidence="4 10">Belongs to the SIS family. GmhA subfamily.</text>
</comment>
<feature type="binding site" evidence="10">
    <location>
        <position position="122"/>
    </location>
    <ligand>
        <name>substrate</name>
    </ligand>
</feature>
<comment type="caution">
    <text evidence="12">The sequence shown here is derived from an EMBL/GenBank/DDBJ whole genome shotgun (WGS) entry which is preliminary data.</text>
</comment>
<comment type="function">
    <text evidence="2 10">Catalyzes the isomerization of sedoheptulose 7-phosphate in D-glycero-D-manno-heptose 7-phosphate.</text>
</comment>
<evidence type="ECO:0000313" key="12">
    <source>
        <dbReference type="EMBL" id="MFB9886429.1"/>
    </source>
</evidence>
<protein>
    <recommendedName>
        <fullName evidence="10">Phosphoheptose isomerase</fullName>
        <ecNumber evidence="10">5.3.1.28</ecNumber>
    </recommendedName>
    <alternativeName>
        <fullName evidence="10">Sedoheptulose 7-phosphate isomerase</fullName>
    </alternativeName>
</protein>
<organism evidence="12 13">
    <name type="scientific">Balneatrix alpica</name>
    <dbReference type="NCBI Taxonomy" id="75684"/>
    <lineage>
        <taxon>Bacteria</taxon>
        <taxon>Pseudomonadati</taxon>
        <taxon>Pseudomonadota</taxon>
        <taxon>Gammaproteobacteria</taxon>
        <taxon>Oceanospirillales</taxon>
        <taxon>Balneatrichaceae</taxon>
        <taxon>Balneatrix</taxon>
    </lineage>
</organism>
<dbReference type="SUPFAM" id="SSF53697">
    <property type="entry name" value="SIS domain"/>
    <property type="match status" value="1"/>
</dbReference>
<feature type="binding site" evidence="10">
    <location>
        <position position="62"/>
    </location>
    <ligand>
        <name>Zn(2+)</name>
        <dbReference type="ChEBI" id="CHEBI:29105"/>
    </ligand>
</feature>
<evidence type="ECO:0000256" key="8">
    <source>
        <dbReference type="ARBA" id="ARBA00023235"/>
    </source>
</evidence>
<evidence type="ECO:0000256" key="5">
    <source>
        <dbReference type="ARBA" id="ARBA00022490"/>
    </source>
</evidence>
<dbReference type="InterPro" id="IPR001347">
    <property type="entry name" value="SIS_dom"/>
</dbReference>
<evidence type="ECO:0000256" key="1">
    <source>
        <dbReference type="ARBA" id="ARBA00000348"/>
    </source>
</evidence>
<feature type="binding site" evidence="10">
    <location>
        <begin position="91"/>
        <end position="92"/>
    </location>
    <ligand>
        <name>substrate</name>
    </ligand>
</feature>
<feature type="domain" description="SIS" evidence="11">
    <location>
        <begin position="34"/>
        <end position="189"/>
    </location>
</feature>
<comment type="subcellular location">
    <subcellularLocation>
        <location evidence="3 10">Cytoplasm</location>
    </subcellularLocation>
</comment>
<comment type="pathway">
    <text evidence="10">Carbohydrate biosynthesis; D-glycero-D-manno-heptose 7-phosphate biosynthesis; D-glycero-alpha-D-manno-heptose 7-phosphate and D-glycero-beta-D-manno-heptose 7-phosphate from sedoheptulose 7-phosphate: step 1/1.</text>
</comment>
<feature type="binding site" evidence="10">
    <location>
        <position position="58"/>
    </location>
    <ligand>
        <name>Zn(2+)</name>
        <dbReference type="ChEBI" id="CHEBI:29105"/>
    </ligand>
</feature>
<dbReference type="InterPro" id="IPR046348">
    <property type="entry name" value="SIS_dom_sf"/>
</dbReference>
<reference evidence="12 13" key="1">
    <citation type="submission" date="2024-09" db="EMBL/GenBank/DDBJ databases">
        <authorList>
            <person name="Sun Q."/>
            <person name="Mori K."/>
        </authorList>
    </citation>
    <scope>NUCLEOTIDE SEQUENCE [LARGE SCALE GENOMIC DNA]</scope>
    <source>
        <strain evidence="12 13">ATCC 51285</strain>
    </source>
</reference>
<evidence type="ECO:0000256" key="4">
    <source>
        <dbReference type="ARBA" id="ARBA00009894"/>
    </source>
</evidence>
<keyword evidence="8 10" id="KW-0413">Isomerase</keyword>
<dbReference type="RefSeq" id="WP_027311877.1">
    <property type="nucleotide sequence ID" value="NZ_JAUESS010000003.1"/>
</dbReference>
<keyword evidence="6 10" id="KW-0479">Metal-binding</keyword>
<keyword evidence="5 10" id="KW-0963">Cytoplasm</keyword>
<comment type="cofactor">
    <cofactor evidence="10">
        <name>Zn(2+)</name>
        <dbReference type="ChEBI" id="CHEBI:29105"/>
    </cofactor>
    <text evidence="10">Binds 1 zinc ion per subunit.</text>
</comment>
<dbReference type="CDD" id="cd05006">
    <property type="entry name" value="SIS_GmhA"/>
    <property type="match status" value="1"/>
</dbReference>
<gene>
    <name evidence="10" type="primary">gmhA</name>
    <name evidence="12" type="ORF">ACFFLH_08410</name>
</gene>
<evidence type="ECO:0000256" key="9">
    <source>
        <dbReference type="ARBA" id="ARBA00023277"/>
    </source>
</evidence>
<dbReference type="InterPro" id="IPR050099">
    <property type="entry name" value="SIS_GmhA/DiaA_subfam"/>
</dbReference>
<feature type="binding site" evidence="10">
    <location>
        <position position="169"/>
    </location>
    <ligand>
        <name>substrate</name>
    </ligand>
</feature>
<feature type="binding site" evidence="10">
    <location>
        <position position="177"/>
    </location>
    <ligand>
        <name>Zn(2+)</name>
        <dbReference type="ChEBI" id="CHEBI:29105"/>
    </ligand>
</feature>
<evidence type="ECO:0000313" key="13">
    <source>
        <dbReference type="Proteomes" id="UP001589628"/>
    </source>
</evidence>
<dbReference type="Pfam" id="PF13580">
    <property type="entry name" value="SIS_2"/>
    <property type="match status" value="1"/>
</dbReference>
<feature type="binding site" evidence="10">
    <location>
        <begin position="49"/>
        <end position="51"/>
    </location>
    <ligand>
        <name>substrate</name>
    </ligand>
</feature>
<feature type="binding site" evidence="10">
    <location>
        <position position="62"/>
    </location>
    <ligand>
        <name>substrate</name>
    </ligand>
</feature>